<dbReference type="SMART" id="SM01091">
    <property type="entry name" value="CorC_HlyC"/>
    <property type="match status" value="1"/>
</dbReference>
<evidence type="ECO:0000256" key="3">
    <source>
        <dbReference type="ARBA" id="ARBA00022475"/>
    </source>
</evidence>
<gene>
    <name evidence="9" type="ORF">COB11_05470</name>
</gene>
<feature type="domain" description="CBS" evidence="8">
    <location>
        <begin position="221"/>
        <end position="280"/>
    </location>
</feature>
<feature type="transmembrane region" description="Helical" evidence="7">
    <location>
        <begin position="108"/>
        <end position="131"/>
    </location>
</feature>
<keyword evidence="5 6" id="KW-0129">CBS domain</keyword>
<keyword evidence="3" id="KW-1003">Cell membrane</keyword>
<dbReference type="InterPro" id="IPR016169">
    <property type="entry name" value="FAD-bd_PCMH_sub2"/>
</dbReference>
<keyword evidence="7" id="KW-0812">Transmembrane</keyword>
<dbReference type="InterPro" id="IPR044751">
    <property type="entry name" value="Ion_transp-like_CBS"/>
</dbReference>
<protein>
    <recommendedName>
        <fullName evidence="8">CBS domain-containing protein</fullName>
    </recommendedName>
</protein>
<dbReference type="Pfam" id="PF03471">
    <property type="entry name" value="CorC_HlyC"/>
    <property type="match status" value="1"/>
</dbReference>
<dbReference type="PANTHER" id="PTHR22777:SF32">
    <property type="entry name" value="UPF0053 INNER MEMBRANE PROTEIN YFJD"/>
    <property type="match status" value="1"/>
</dbReference>
<keyword evidence="7" id="KW-1133">Transmembrane helix</keyword>
<dbReference type="PROSITE" id="PS51371">
    <property type="entry name" value="CBS"/>
    <property type="match status" value="2"/>
</dbReference>
<keyword evidence="7" id="KW-0472">Membrane</keyword>
<evidence type="ECO:0000259" key="8">
    <source>
        <dbReference type="PROSITE" id="PS51371"/>
    </source>
</evidence>
<evidence type="ECO:0000313" key="9">
    <source>
        <dbReference type="EMBL" id="PCI93355.1"/>
    </source>
</evidence>
<dbReference type="InterPro" id="IPR005170">
    <property type="entry name" value="Transptr-assoc_dom"/>
</dbReference>
<dbReference type="Gene3D" id="3.30.465.10">
    <property type="match status" value="1"/>
</dbReference>
<feature type="domain" description="CBS" evidence="8">
    <location>
        <begin position="290"/>
        <end position="347"/>
    </location>
</feature>
<evidence type="ECO:0000256" key="5">
    <source>
        <dbReference type="ARBA" id="ARBA00023122"/>
    </source>
</evidence>
<dbReference type="PANTHER" id="PTHR22777">
    <property type="entry name" value="HEMOLYSIN-RELATED"/>
    <property type="match status" value="1"/>
</dbReference>
<evidence type="ECO:0000256" key="7">
    <source>
        <dbReference type="SAM" id="Phobius"/>
    </source>
</evidence>
<dbReference type="InterPro" id="IPR000644">
    <property type="entry name" value="CBS_dom"/>
</dbReference>
<dbReference type="InterPro" id="IPR046342">
    <property type="entry name" value="CBS_dom_sf"/>
</dbReference>
<evidence type="ECO:0000313" key="10">
    <source>
        <dbReference type="Proteomes" id="UP000217838"/>
    </source>
</evidence>
<organism evidence="9 10">
    <name type="scientific">Aerophobetes bacterium</name>
    <dbReference type="NCBI Taxonomy" id="2030807"/>
    <lineage>
        <taxon>Bacteria</taxon>
        <taxon>Candidatus Aerophobota</taxon>
    </lineage>
</organism>
<proteinExistence type="inferred from homology"/>
<comment type="similarity">
    <text evidence="2">Belongs to the UPF0053 family.</text>
</comment>
<feature type="transmembrane region" description="Helical" evidence="7">
    <location>
        <begin position="6"/>
        <end position="26"/>
    </location>
</feature>
<dbReference type="SUPFAM" id="SSF56176">
    <property type="entry name" value="FAD-binding/transporter-associated domain-like"/>
    <property type="match status" value="1"/>
</dbReference>
<dbReference type="GO" id="GO:0005886">
    <property type="term" value="C:plasma membrane"/>
    <property type="evidence" value="ECO:0007669"/>
    <property type="project" value="UniProtKB-SubCell"/>
</dbReference>
<dbReference type="Proteomes" id="UP000217838">
    <property type="component" value="Unassembled WGS sequence"/>
</dbReference>
<dbReference type="CDD" id="cd04590">
    <property type="entry name" value="CBS_pair_CorC_HlyC_assoc"/>
    <property type="match status" value="1"/>
</dbReference>
<dbReference type="SUPFAM" id="SSF54631">
    <property type="entry name" value="CBS-domain pair"/>
    <property type="match status" value="1"/>
</dbReference>
<dbReference type="Gene3D" id="3.10.580.10">
    <property type="entry name" value="CBS-domain"/>
    <property type="match status" value="1"/>
</dbReference>
<keyword evidence="4" id="KW-0677">Repeat</keyword>
<feature type="transmembrane region" description="Helical" evidence="7">
    <location>
        <begin position="76"/>
        <end position="96"/>
    </location>
</feature>
<dbReference type="EMBL" id="NVUU01000064">
    <property type="protein sequence ID" value="PCI93355.1"/>
    <property type="molecule type" value="Genomic_DNA"/>
</dbReference>
<evidence type="ECO:0000256" key="4">
    <source>
        <dbReference type="ARBA" id="ARBA00022737"/>
    </source>
</evidence>
<dbReference type="AlphaFoldDB" id="A0A2A4YG92"/>
<sequence length="441" mass="50568">MTFESLLVPLIFIIGSTCFTAASKAMNSLGKIQLKKEFRSQPKLFYFYYFTRKLFPKDGWTNLTFLNDSTKQITRIIYATTFIFYLLSYGFFSTAFEKIEGHYTLNPSIFTLIVAIIVFIGLICDFFGNLYGVYHPKAALKTTYPIASLFLILFCPITFLLLKIQKSILENSKYSKSSYKVKEKILELVLESELQNELDLQDKKLIVSVASFRDRIAREIMVPRIDVHSLPSSATLKKASESFSKEGYSRIPIYKGSVDNIIGVLNYKDLLNYIMENKQEVLTENTIEGLLKPIVYAPETKKISHLLQEFRSKQIHIAIVVDEYGGTEGILTIEDILEELVGEIADEYDNLQDELLFKSHPQGGWIVDAKMNIIDIEKELNILIPQSPEYDTLGGYVFHRAGAIPTRGWRIHHENFDLEIIKSSERSVEKIRIIPAEKQEL</sequence>
<dbReference type="InterPro" id="IPR036318">
    <property type="entry name" value="FAD-bd_PCMH-like_sf"/>
</dbReference>
<evidence type="ECO:0000256" key="6">
    <source>
        <dbReference type="PROSITE-ProRule" id="PRU00703"/>
    </source>
</evidence>
<dbReference type="SMART" id="SM00116">
    <property type="entry name" value="CBS"/>
    <property type="match status" value="2"/>
</dbReference>
<dbReference type="GO" id="GO:0050660">
    <property type="term" value="F:flavin adenine dinucleotide binding"/>
    <property type="evidence" value="ECO:0007669"/>
    <property type="project" value="InterPro"/>
</dbReference>
<dbReference type="Pfam" id="PF00571">
    <property type="entry name" value="CBS"/>
    <property type="match status" value="2"/>
</dbReference>
<feature type="transmembrane region" description="Helical" evidence="7">
    <location>
        <begin position="143"/>
        <end position="162"/>
    </location>
</feature>
<reference evidence="10" key="1">
    <citation type="submission" date="2017-08" db="EMBL/GenBank/DDBJ databases">
        <title>A dynamic microbial community with high functional redundancy inhabits the cold, oxic subseafloor aquifer.</title>
        <authorList>
            <person name="Tully B.J."/>
            <person name="Wheat C.G."/>
            <person name="Glazer B.T."/>
            <person name="Huber J.A."/>
        </authorList>
    </citation>
    <scope>NUCLEOTIDE SEQUENCE [LARGE SCALE GENOMIC DNA]</scope>
</reference>
<name>A0A2A4YG92_UNCAE</name>
<dbReference type="FunFam" id="3.10.580.10:FF:000002">
    <property type="entry name" value="Magnesium/cobalt efflux protein CorC"/>
    <property type="match status" value="1"/>
</dbReference>
<comment type="caution">
    <text evidence="9">The sequence shown here is derived from an EMBL/GenBank/DDBJ whole genome shotgun (WGS) entry which is preliminary data.</text>
</comment>
<accession>A0A2A4YG92</accession>
<evidence type="ECO:0000256" key="1">
    <source>
        <dbReference type="ARBA" id="ARBA00004651"/>
    </source>
</evidence>
<evidence type="ECO:0000256" key="2">
    <source>
        <dbReference type="ARBA" id="ARBA00006337"/>
    </source>
</evidence>
<comment type="subcellular location">
    <subcellularLocation>
        <location evidence="1">Cell membrane</location>
        <topology evidence="1">Multi-pass membrane protein</topology>
    </subcellularLocation>
</comment>